<dbReference type="RefSeq" id="WP_338532216.1">
    <property type="nucleotide sequence ID" value="NZ_CP030942.1"/>
</dbReference>
<keyword evidence="6" id="KW-0464">Manganese</keyword>
<dbReference type="InterPro" id="IPR001088">
    <property type="entry name" value="Glyco_hydro_4"/>
</dbReference>
<dbReference type="InterPro" id="IPR036291">
    <property type="entry name" value="NAD(P)-bd_dom_sf"/>
</dbReference>
<name>A0ABY5MRJ7_9HYPH</name>
<dbReference type="EC" id="3.2.1.67" evidence="11"/>
<dbReference type="PRINTS" id="PR00732">
    <property type="entry name" value="GLHYDRLASE4"/>
</dbReference>
<evidence type="ECO:0000256" key="6">
    <source>
        <dbReference type="ARBA" id="ARBA00023211"/>
    </source>
</evidence>
<dbReference type="PANTHER" id="PTHR32092:SF2">
    <property type="entry name" value="ALPHA-GALACTURONIDASE"/>
    <property type="match status" value="1"/>
</dbReference>
<evidence type="ECO:0000313" key="11">
    <source>
        <dbReference type="EMBL" id="UUP19765.1"/>
    </source>
</evidence>
<dbReference type="SUPFAM" id="SSF51735">
    <property type="entry name" value="NAD(P)-binding Rossmann-fold domains"/>
    <property type="match status" value="1"/>
</dbReference>
<dbReference type="InterPro" id="IPR053715">
    <property type="entry name" value="GH4_Enzyme_sf"/>
</dbReference>
<organism evidence="11 12">
    <name type="scientific">Nitratireductor thuwali</name>
    <dbReference type="NCBI Taxonomy" id="2267699"/>
    <lineage>
        <taxon>Bacteria</taxon>
        <taxon>Pseudomonadati</taxon>
        <taxon>Pseudomonadota</taxon>
        <taxon>Alphaproteobacteria</taxon>
        <taxon>Hyphomicrobiales</taxon>
        <taxon>Phyllobacteriaceae</taxon>
        <taxon>Nitratireductor</taxon>
    </lineage>
</organism>
<dbReference type="PANTHER" id="PTHR32092">
    <property type="entry name" value="6-PHOSPHO-BETA-GLUCOSIDASE-RELATED"/>
    <property type="match status" value="1"/>
</dbReference>
<protein>
    <submittedName>
        <fullName evidence="11">Alpha-galacturonidase</fullName>
        <ecNumber evidence="11">3.2.1.67</ecNumber>
    </submittedName>
</protein>
<evidence type="ECO:0000256" key="5">
    <source>
        <dbReference type="ARBA" id="ARBA00023027"/>
    </source>
</evidence>
<evidence type="ECO:0000313" key="12">
    <source>
        <dbReference type="Proteomes" id="UP001342418"/>
    </source>
</evidence>
<keyword evidence="7" id="KW-0119">Carbohydrate metabolism</keyword>
<evidence type="ECO:0000256" key="7">
    <source>
        <dbReference type="ARBA" id="ARBA00023277"/>
    </source>
</evidence>
<accession>A0ABY5MRJ7</accession>
<dbReference type="Proteomes" id="UP001342418">
    <property type="component" value="Plasmid p1536_1"/>
</dbReference>
<evidence type="ECO:0000256" key="1">
    <source>
        <dbReference type="ARBA" id="ARBA00001936"/>
    </source>
</evidence>
<keyword evidence="8 9" id="KW-0326">Glycosidase</keyword>
<keyword evidence="12" id="KW-1185">Reference proteome</keyword>
<evidence type="ECO:0000256" key="8">
    <source>
        <dbReference type="ARBA" id="ARBA00023295"/>
    </source>
</evidence>
<reference evidence="11 12" key="1">
    <citation type="submission" date="2018-07" db="EMBL/GenBank/DDBJ databases">
        <title>Genome sequence of Nitratireductor thuwali#1536.</title>
        <authorList>
            <person name="Michoud G."/>
            <person name="Merlino G."/>
            <person name="Sefrji F.O."/>
            <person name="Daffonchio D."/>
        </authorList>
    </citation>
    <scope>NUCLEOTIDE SEQUENCE [LARGE SCALE GENOMIC DNA]</scope>
    <source>
        <strain evidence="11 12">Nit1536</strain>
        <plasmid evidence="11 12">p1536_1</plasmid>
    </source>
</reference>
<dbReference type="InterPro" id="IPR022616">
    <property type="entry name" value="Glyco_hydro_4_C"/>
</dbReference>
<dbReference type="GO" id="GO:0047911">
    <property type="term" value="F:galacturan 1,4-alpha-galacturonidase activity"/>
    <property type="evidence" value="ECO:0007669"/>
    <property type="project" value="UniProtKB-EC"/>
</dbReference>
<gene>
    <name evidence="11" type="ORF">NTH_04279</name>
</gene>
<keyword evidence="4 9" id="KW-0378">Hydrolase</keyword>
<geneLocation type="plasmid" evidence="11 12">
    <name>p1536_1</name>
</geneLocation>
<comment type="cofactor">
    <cofactor evidence="9">
        <name>NAD(+)</name>
        <dbReference type="ChEBI" id="CHEBI:57540"/>
    </cofactor>
    <text evidence="9">Binds 1 NAD(+) per subunit.</text>
</comment>
<dbReference type="Pfam" id="PF11975">
    <property type="entry name" value="Glyco_hydro_4C"/>
    <property type="match status" value="1"/>
</dbReference>
<dbReference type="EMBL" id="CP030942">
    <property type="protein sequence ID" value="UUP19765.1"/>
    <property type="molecule type" value="Genomic_DNA"/>
</dbReference>
<keyword evidence="3" id="KW-0479">Metal-binding</keyword>
<dbReference type="InterPro" id="IPR015955">
    <property type="entry name" value="Lactate_DH/Glyco_Ohase_4_C"/>
</dbReference>
<feature type="domain" description="Glycosyl hydrolase family 4 C-terminal" evidence="10">
    <location>
        <begin position="209"/>
        <end position="433"/>
    </location>
</feature>
<keyword evidence="11" id="KW-0614">Plasmid</keyword>
<dbReference type="SUPFAM" id="SSF56327">
    <property type="entry name" value="LDH C-terminal domain-like"/>
    <property type="match status" value="1"/>
</dbReference>
<comment type="similarity">
    <text evidence="2 9">Belongs to the glycosyl hydrolase 4 family.</text>
</comment>
<sequence>MHDFEDQKSLAVAYIGGGSLNWATKLMGDIAQDGTLVVDMRLYDIDFAAAERNARLGRRIAEAGRGKPARYTAHERIEDALDGADVVVISILPGTLETMASDIALPERYGIRQSVGDTVGPGGFVRAMRSIPMLAEIAQSIRACCPDAYVCNLTNPMSALTGTLYAVFPGIKAWGECHEVTKLRHIVAWLANRKAGSVSYSFRDVEVNVLGINHFTFVDRAVVGGVDMLQDYLDFARTHRASGWRATPIDPDNEQERCFLDHNMVKFDLASRFGIAAAAGDRHLAEFVPQTWYLDRNEEFGFGLTPVDYRMRERDEKRRVAAELDAGAPLPPLDVSEEALVAEIKALAGGAPHVTNVNLPNRGQLSGFAEGIVVETNARFSAGGIQPLHSGRLPEALELIVKPHAERQTALVAAVLEGRRDDLFPLFLGDPLVAPLGPDKAQDLFGQMVAATAEFLPEALKRAG</sequence>
<comment type="cofactor">
    <cofactor evidence="1">
        <name>Mn(2+)</name>
        <dbReference type="ChEBI" id="CHEBI:29035"/>
    </cofactor>
</comment>
<evidence type="ECO:0000256" key="4">
    <source>
        <dbReference type="ARBA" id="ARBA00022801"/>
    </source>
</evidence>
<evidence type="ECO:0000259" key="10">
    <source>
        <dbReference type="Pfam" id="PF11975"/>
    </source>
</evidence>
<evidence type="ECO:0000256" key="2">
    <source>
        <dbReference type="ARBA" id="ARBA00010141"/>
    </source>
</evidence>
<evidence type="ECO:0000256" key="9">
    <source>
        <dbReference type="RuleBase" id="RU361152"/>
    </source>
</evidence>
<keyword evidence="5 9" id="KW-0520">NAD</keyword>
<proteinExistence type="inferred from homology"/>
<dbReference type="Gene3D" id="3.90.1820.10">
    <property type="entry name" value="AglA-like glucosidase"/>
    <property type="match status" value="1"/>
</dbReference>
<dbReference type="Pfam" id="PF02056">
    <property type="entry name" value="Glyco_hydro_4"/>
    <property type="match status" value="1"/>
</dbReference>
<evidence type="ECO:0000256" key="3">
    <source>
        <dbReference type="ARBA" id="ARBA00022723"/>
    </source>
</evidence>